<evidence type="ECO:0000256" key="4">
    <source>
        <dbReference type="PROSITE-ProRule" id="PRU00175"/>
    </source>
</evidence>
<dbReference type="PROSITE" id="PS50089">
    <property type="entry name" value="ZF_RING_2"/>
    <property type="match status" value="1"/>
</dbReference>
<feature type="region of interest" description="Disordered" evidence="5">
    <location>
        <begin position="713"/>
        <end position="757"/>
    </location>
</feature>
<keyword evidence="1" id="KW-0479">Metal-binding</keyword>
<dbReference type="InterPro" id="IPR001841">
    <property type="entry name" value="Znf_RING"/>
</dbReference>
<evidence type="ECO:0000313" key="8">
    <source>
        <dbReference type="Proteomes" id="UP000614334"/>
    </source>
</evidence>
<dbReference type="Gene3D" id="3.30.40.10">
    <property type="entry name" value="Zinc/RING finger domain, C3HC4 (zinc finger)"/>
    <property type="match status" value="1"/>
</dbReference>
<feature type="region of interest" description="Disordered" evidence="5">
    <location>
        <begin position="393"/>
        <end position="513"/>
    </location>
</feature>
<gene>
    <name evidence="7" type="ORF">RHS01_05518</name>
</gene>
<dbReference type="AlphaFoldDB" id="A0A8H7IDB4"/>
<feature type="compositionally biased region" description="Polar residues" evidence="5">
    <location>
        <begin position="795"/>
        <end position="821"/>
    </location>
</feature>
<feature type="region of interest" description="Disordered" evidence="5">
    <location>
        <begin position="793"/>
        <end position="887"/>
    </location>
</feature>
<name>A0A8H7IDB4_9AGAM</name>
<feature type="compositionally biased region" description="Low complexity" evidence="5">
    <location>
        <begin position="231"/>
        <end position="241"/>
    </location>
</feature>
<proteinExistence type="predicted"/>
<feature type="region of interest" description="Disordered" evidence="5">
    <location>
        <begin position="84"/>
        <end position="159"/>
    </location>
</feature>
<evidence type="ECO:0000259" key="6">
    <source>
        <dbReference type="PROSITE" id="PS50089"/>
    </source>
</evidence>
<dbReference type="Pfam" id="PF13639">
    <property type="entry name" value="zf-RING_2"/>
    <property type="match status" value="1"/>
</dbReference>
<keyword evidence="3" id="KW-0862">Zinc</keyword>
<feature type="region of interest" description="Disordered" evidence="5">
    <location>
        <begin position="529"/>
        <end position="562"/>
    </location>
</feature>
<dbReference type="SMART" id="SM00184">
    <property type="entry name" value="RING"/>
    <property type="match status" value="1"/>
</dbReference>
<keyword evidence="2 4" id="KW-0863">Zinc-finger</keyword>
<evidence type="ECO:0000313" key="7">
    <source>
        <dbReference type="EMBL" id="KAF8755040.1"/>
    </source>
</evidence>
<dbReference type="EMBL" id="JACYCF010000009">
    <property type="protein sequence ID" value="KAF8755040.1"/>
    <property type="molecule type" value="Genomic_DNA"/>
</dbReference>
<dbReference type="InterPro" id="IPR011016">
    <property type="entry name" value="Znf_RING-CH"/>
</dbReference>
<feature type="compositionally biased region" description="Low complexity" evidence="5">
    <location>
        <begin position="189"/>
        <end position="209"/>
    </location>
</feature>
<dbReference type="PANTHER" id="PTHR45969">
    <property type="entry name" value="RING ZINC FINGER PROTEIN-RELATED"/>
    <property type="match status" value="1"/>
</dbReference>
<evidence type="ECO:0000256" key="2">
    <source>
        <dbReference type="ARBA" id="ARBA00022771"/>
    </source>
</evidence>
<feature type="region of interest" description="Disordered" evidence="5">
    <location>
        <begin position="231"/>
        <end position="336"/>
    </location>
</feature>
<feature type="region of interest" description="Disordered" evidence="5">
    <location>
        <begin position="51"/>
        <end position="72"/>
    </location>
</feature>
<sequence>MADPTRKKGWKRRHPVLTVVFLPAILTWVTVRISFKVTAWSVRTTHNLNKRAASAETSKTTGCDRQATTDRVGGSTVEEFAKATAGTKGETGQGTGITGQAEPAQATMAQVPTSSTASTATSTATSREPTQSIQQHRERILDSPPTASFGPDSGPAPVAPVAQMESLQSALANANSITPSDPGSVAPALPSTTLPSVSHSPSPSVSRPLSLGTTMIVQGLVQTIEVTRVPARNATTPATTNDQSPVVGETTPSFDKGKGKRKEEDKDILGPPASGSSSPSTSTSTSTAPALNTPDVSSNNITPATSPSTTTTDDTPTSSNDIPSTLPESNPTAAPLALHPVHPHLHLVLTFSAAQATAEALVPWSVPPRSRATPREGIAGGLAAAFNALTSTGPTAVSGPQTATTVPPEPAPPSRMQPIVRIPTPPPPIEFVPEPRSSRRFSRRFSGLGLPSGRIPSLSSRRISSFIPGRRTAAESAQRERASPDRRVSSPVPRRAPSPTLRRASTTVSKPLRRGVLGRIERWVPRRLRRESEAETSRRRDELPGPSNPQTESPGLSVPQIESPGVVAPARINPLDESVDFGRAPPPSTLPVPVPALPEPSVSPLPSPPILVPAPEPPMISVPTPSIPTPVSPVSPSSSYPISPVSALHNSPTYAQPSAPIPSIPNLPTPTTDAEDLIRFSQMLGFTPGVVHPLGTFERFLSDMQDELRVTLSEHQGRARGQSGTSRGEENMVDGTEGNETSGAEGPTATSGAIDDPSRMASLLDHTRPHVPSTDPLPLNWWRMYRFPALPDGTASRTESPLATEPTQTSPTPNDAESQQPIHPAIIIGLRSLTRDPTEENTEADDRARDRVHSHESGGRTRSSEIGERSRPSERGDRVRPPSSEQRIRRRLRLAEEERRSRDGTRNYMIWIIGGYYASNHPLLAHPNLFLGQQEDIAKAGLRIVKGADIKDLAQAGSVTENCTERCLICLDDYADDEDLRIMNCKHMFHQGCVDRWMETGRNNCPACRTKGVNTSPPESSSTTVS</sequence>
<feature type="compositionally biased region" description="Basic and acidic residues" evidence="5">
    <location>
        <begin position="529"/>
        <end position="543"/>
    </location>
</feature>
<dbReference type="GO" id="GO:0008270">
    <property type="term" value="F:zinc ion binding"/>
    <property type="evidence" value="ECO:0007669"/>
    <property type="project" value="UniProtKB-KW"/>
</dbReference>
<accession>A0A8H7IDB4</accession>
<feature type="domain" description="RING-type" evidence="6">
    <location>
        <begin position="967"/>
        <end position="1009"/>
    </location>
</feature>
<reference evidence="7" key="1">
    <citation type="submission" date="2020-09" db="EMBL/GenBank/DDBJ databases">
        <title>Comparative genome analyses of four rice-infecting Rhizoctonia solani isolates reveal extensive enrichment of homogalacturonan modification genes.</title>
        <authorList>
            <person name="Lee D.-Y."/>
            <person name="Jeon J."/>
            <person name="Kim K.-T."/>
            <person name="Cheong K."/>
            <person name="Song H."/>
            <person name="Choi G."/>
            <person name="Ko J."/>
            <person name="Opiyo S.O."/>
            <person name="Zuo S."/>
            <person name="Madhav S."/>
            <person name="Lee Y.-H."/>
            <person name="Wang G.-L."/>
        </authorList>
    </citation>
    <scope>NUCLEOTIDE SEQUENCE</scope>
    <source>
        <strain evidence="7">AG1-IA B2</strain>
    </source>
</reference>
<dbReference type="InterPro" id="IPR013083">
    <property type="entry name" value="Znf_RING/FYVE/PHD"/>
</dbReference>
<dbReference type="FunFam" id="3.30.40.10:FF:000728">
    <property type="entry name" value="Unplaced genomic scaffold supercont1.4, whole genome shotgun sequence"/>
    <property type="match status" value="1"/>
</dbReference>
<protein>
    <submittedName>
        <fullName evidence="7">RING-like zinc finger</fullName>
    </submittedName>
</protein>
<dbReference type="SMART" id="SM00744">
    <property type="entry name" value="RINGv"/>
    <property type="match status" value="1"/>
</dbReference>
<feature type="compositionally biased region" description="Low complexity" evidence="5">
    <location>
        <begin position="270"/>
        <end position="290"/>
    </location>
</feature>
<organism evidence="7 8">
    <name type="scientific">Rhizoctonia solani</name>
    <dbReference type="NCBI Taxonomy" id="456999"/>
    <lineage>
        <taxon>Eukaryota</taxon>
        <taxon>Fungi</taxon>
        <taxon>Dikarya</taxon>
        <taxon>Basidiomycota</taxon>
        <taxon>Agaricomycotina</taxon>
        <taxon>Agaricomycetes</taxon>
        <taxon>Cantharellales</taxon>
        <taxon>Ceratobasidiaceae</taxon>
        <taxon>Rhizoctonia</taxon>
    </lineage>
</organism>
<feature type="compositionally biased region" description="Basic and acidic residues" evidence="5">
    <location>
        <begin position="833"/>
        <end position="880"/>
    </location>
</feature>
<feature type="compositionally biased region" description="Basic and acidic residues" evidence="5">
    <location>
        <begin position="255"/>
        <end position="268"/>
    </location>
</feature>
<evidence type="ECO:0000256" key="3">
    <source>
        <dbReference type="ARBA" id="ARBA00022833"/>
    </source>
</evidence>
<dbReference type="Proteomes" id="UP000614334">
    <property type="component" value="Unassembled WGS sequence"/>
</dbReference>
<dbReference type="SUPFAM" id="SSF57850">
    <property type="entry name" value="RING/U-box"/>
    <property type="match status" value="1"/>
</dbReference>
<comment type="caution">
    <text evidence="7">The sequence shown here is derived from an EMBL/GenBank/DDBJ whole genome shotgun (WGS) entry which is preliminary data.</text>
</comment>
<feature type="compositionally biased region" description="Low complexity" evidence="5">
    <location>
        <begin position="297"/>
        <end position="336"/>
    </location>
</feature>
<feature type="region of interest" description="Disordered" evidence="5">
    <location>
        <begin position="174"/>
        <end position="209"/>
    </location>
</feature>
<feature type="compositionally biased region" description="Low complexity" evidence="5">
    <location>
        <begin position="444"/>
        <end position="468"/>
    </location>
</feature>
<evidence type="ECO:0000256" key="1">
    <source>
        <dbReference type="ARBA" id="ARBA00022723"/>
    </source>
</evidence>
<evidence type="ECO:0000256" key="5">
    <source>
        <dbReference type="SAM" id="MobiDB-lite"/>
    </source>
</evidence>
<feature type="compositionally biased region" description="Low complexity" evidence="5">
    <location>
        <begin position="489"/>
        <end position="499"/>
    </location>
</feature>
<feature type="compositionally biased region" description="Basic and acidic residues" evidence="5">
    <location>
        <begin position="477"/>
        <end position="488"/>
    </location>
</feature>
<dbReference type="CDD" id="cd16473">
    <property type="entry name" value="RING-H2_RNF103"/>
    <property type="match status" value="1"/>
</dbReference>
<feature type="compositionally biased region" description="Low complexity" evidence="5">
    <location>
        <begin position="113"/>
        <end position="126"/>
    </location>
</feature>